<evidence type="ECO:0000313" key="7">
    <source>
        <dbReference type="Proteomes" id="UP000392867"/>
    </source>
</evidence>
<reference evidence="2" key="5">
    <citation type="submission" date="2020-06" db="EMBL/GenBank/DDBJ databases">
        <authorList>
            <person name="Ramsay J.P."/>
            <person name="Colombi E."/>
            <person name="Mowlaboccus S."/>
        </authorList>
    </citation>
    <scope>NUCLEOTIDE SEQUENCE</scope>
    <source>
        <strain evidence="2">EC2</strain>
    </source>
</reference>
<reference evidence="8" key="4">
    <citation type="submission" date="2020-06" db="EMBL/GenBank/DDBJ databases">
        <title>Identification and Characterisation of Fosfomycin Resistance in Escherichia coli Urinary Tract Infection Isolates from Australia.</title>
        <authorList>
            <person name="Mowlaboccus S."/>
            <person name="Daley D."/>
            <person name="Pang S."/>
            <person name="Gottlieb T."/>
            <person name="Nimmo G.R."/>
            <person name="George N."/>
            <person name="Korman T.M."/>
            <person name="Strietberg R."/>
            <person name="Robson J."/>
            <person name="Peachey G."/>
            <person name="Collignon P."/>
            <person name="Bradbury S."/>
            <person name="Colombi E."/>
            <person name="Ramsay J.P."/>
            <person name="Rogers B.A."/>
            <person name="Coombs G.W."/>
        </authorList>
    </citation>
    <scope>NUCLEOTIDE SEQUENCE [LARGE SCALE GENOMIC DNA]</scope>
    <source>
        <strain evidence="8">EC2</strain>
    </source>
</reference>
<dbReference type="Proteomes" id="UP000254716">
    <property type="component" value="Unassembled WGS sequence"/>
</dbReference>
<evidence type="ECO:0000313" key="4">
    <source>
        <dbReference type="EMBL" id="STJ17941.1"/>
    </source>
</evidence>
<reference evidence="2" key="3">
    <citation type="journal article" date="2020" name="Int. J. Antimicrob. Agents">
        <title>Identification and characterisation of fosfomycin resistance in Escherichia coli urinary tract infection isolates from Australia.</title>
        <authorList>
            <person name="Mowlaboccus S."/>
            <person name="Daley D."/>
            <person name="Pang S."/>
            <person name="Gottlieb T."/>
            <person name="Merlino J."/>
            <person name="Nimmo G.R."/>
            <person name="George N."/>
            <person name="Korman T.M."/>
            <person name="Streitberg R."/>
            <person name="Robson J."/>
            <person name="Peachey G."/>
            <person name="Collignon P."/>
            <person name="Bradbury S."/>
            <person name="Colombi E."/>
            <person name="Ramsay J.P."/>
            <person name="Rogers B.A."/>
            <person name="Coombs G.W."/>
        </authorList>
    </citation>
    <scope>NUCLEOTIDE SEQUENCE</scope>
    <source>
        <strain evidence="2">EC2</strain>
    </source>
</reference>
<name>A0A0A0GE98_ECOLX</name>
<evidence type="ECO:0000313" key="6">
    <source>
        <dbReference type="Proteomes" id="UP000254716"/>
    </source>
</evidence>
<dbReference type="RefSeq" id="WP_000852820.1">
    <property type="nucleotide sequence ID" value="NZ_BDRQ01000037.1"/>
</dbReference>
<dbReference type="Proteomes" id="UP000392867">
    <property type="component" value="Unassembled WGS sequence"/>
</dbReference>
<evidence type="ECO:0000313" key="2">
    <source>
        <dbReference type="EMBL" id="QLG57660.1"/>
    </source>
</evidence>
<accession>A0A0A0GE98</accession>
<reference evidence="5 6" key="1">
    <citation type="submission" date="2018-06" db="EMBL/GenBank/DDBJ databases">
        <authorList>
            <consortium name="Pathogen Informatics"/>
            <person name="Doyle S."/>
        </authorList>
    </citation>
    <scope>NUCLEOTIDE SEQUENCE [LARGE SCALE GENOMIC DNA]</scope>
    <source>
        <strain evidence="3 5">NCTC7927</strain>
        <strain evidence="4 6">NCTC9081</strain>
    </source>
</reference>
<dbReference type="EMBL" id="CP058571">
    <property type="protein sequence ID" value="QLG57660.1"/>
    <property type="molecule type" value="Genomic_DNA"/>
</dbReference>
<sequence length="93" mass="10571">MAEYGFAIYNRNNVNVTGVLTPIFFLDRFTAESGSKTYTNKPEGKTLQAVCSLFPWNNVFKDRKVPKITINGNTVTWSNLEQGMGSYIYTFWG</sequence>
<organism evidence="1 7">
    <name type="scientific">Escherichia coli</name>
    <dbReference type="NCBI Taxonomy" id="562"/>
    <lineage>
        <taxon>Bacteria</taxon>
        <taxon>Pseudomonadati</taxon>
        <taxon>Pseudomonadota</taxon>
        <taxon>Gammaproteobacteria</taxon>
        <taxon>Enterobacterales</taxon>
        <taxon>Enterobacteriaceae</taxon>
        <taxon>Escherichia</taxon>
    </lineage>
</organism>
<evidence type="ECO:0000313" key="3">
    <source>
        <dbReference type="EMBL" id="STF94629.1"/>
    </source>
</evidence>
<dbReference type="AlphaFoldDB" id="A0A0A0GE98"/>
<dbReference type="Proteomes" id="UP000254043">
    <property type="component" value="Unassembled WGS sequence"/>
</dbReference>
<evidence type="ECO:0000313" key="1">
    <source>
        <dbReference type="EMBL" id="MPU47785.1"/>
    </source>
</evidence>
<dbReference type="EMBL" id="UGAK01000003">
    <property type="protein sequence ID" value="STF94629.1"/>
    <property type="molecule type" value="Genomic_DNA"/>
</dbReference>
<dbReference type="EMBL" id="VOTT01000014">
    <property type="protein sequence ID" value="MPU47785.1"/>
    <property type="molecule type" value="Genomic_DNA"/>
</dbReference>
<dbReference type="EMBL" id="UGCV01000008">
    <property type="protein sequence ID" value="STJ17941.1"/>
    <property type="molecule type" value="Genomic_DNA"/>
</dbReference>
<dbReference type="Proteomes" id="UP000509796">
    <property type="component" value="Chromosome"/>
</dbReference>
<evidence type="ECO:0000313" key="8">
    <source>
        <dbReference type="Proteomes" id="UP000509796"/>
    </source>
</evidence>
<reference evidence="1 7" key="2">
    <citation type="submission" date="2019-08" db="EMBL/GenBank/DDBJ databases">
        <title>Identification of Water Treatment Resistant and Multidrug Resistant Urinary Pathogenic Escherichia coli in Wastewater.</title>
        <authorList>
            <person name="Neumann N."/>
        </authorList>
    </citation>
    <scope>NUCLEOTIDE SEQUENCE [LARGE SCALE GENOMIC DNA]</scope>
    <source>
        <strain evidence="1 7">WU2356</strain>
    </source>
</reference>
<evidence type="ECO:0000313" key="5">
    <source>
        <dbReference type="Proteomes" id="UP000254043"/>
    </source>
</evidence>
<protein>
    <submittedName>
        <fullName evidence="3">Outer membrane protein</fullName>
    </submittedName>
</protein>
<proteinExistence type="predicted"/>
<gene>
    <name evidence="1" type="ORF">FVB16_02710</name>
    <name evidence="2" type="ORF">HX136_12820</name>
    <name evidence="3" type="ORF">NCTC7927_03490</name>
    <name evidence="4" type="ORF">NCTC9081_03411</name>
</gene>